<dbReference type="InterPro" id="IPR041698">
    <property type="entry name" value="Methyltransf_25"/>
</dbReference>
<organism evidence="2 3">
    <name type="scientific">Paenibacillus helianthi</name>
    <dbReference type="NCBI Taxonomy" id="1349432"/>
    <lineage>
        <taxon>Bacteria</taxon>
        <taxon>Bacillati</taxon>
        <taxon>Bacillota</taxon>
        <taxon>Bacilli</taxon>
        <taxon>Bacillales</taxon>
        <taxon>Paenibacillaceae</taxon>
        <taxon>Paenibacillus</taxon>
    </lineage>
</organism>
<dbReference type="GO" id="GO:0008168">
    <property type="term" value="F:methyltransferase activity"/>
    <property type="evidence" value="ECO:0007669"/>
    <property type="project" value="UniProtKB-KW"/>
</dbReference>
<protein>
    <submittedName>
        <fullName evidence="2">Methyltransferase type 11</fullName>
    </submittedName>
</protein>
<proteinExistence type="predicted"/>
<reference evidence="2 3" key="1">
    <citation type="submission" date="2016-03" db="EMBL/GenBank/DDBJ databases">
        <authorList>
            <person name="Sant'Anna F.H."/>
            <person name="Ambrosini A."/>
            <person name="Souza R."/>
            <person name="Bach E."/>
            <person name="Fernandes G."/>
            <person name="Balsanelli E."/>
            <person name="Baura V.A."/>
            <person name="Souza E.M."/>
            <person name="Passaglia L."/>
        </authorList>
    </citation>
    <scope>NUCLEOTIDE SEQUENCE [LARGE SCALE GENOMIC DNA]</scope>
    <source>
        <strain evidence="2 3">P26E</strain>
    </source>
</reference>
<dbReference type="PANTHER" id="PTHR43591:SF99">
    <property type="entry name" value="OS06G0646000 PROTEIN"/>
    <property type="match status" value="1"/>
</dbReference>
<sequence>MTAALIDPTTHKDWMMPHSFQWYAGLGSLTGKYAYPWNSTITGPDAEQIFAQEVAGMVPGKKVLDVGCGHGDFTVGWSPVVQRIVGLDVTADFIHTANSTAPANVSFVTANTKIRLPFEQNEFDCAYNRKGPTSAYPELTRIIRKGGQLIALHPGDRLSPELSILFPGLYGPRQEGTPVLDKIKQRLDASGFAEAEIETVLSTQYLHGPIDLVRLRCFGQTSAVHEMVMESSLPEISRIFAQHQTAHGLPTTVEYYIVRATV</sequence>
<dbReference type="CDD" id="cd02440">
    <property type="entry name" value="AdoMet_MTases"/>
    <property type="match status" value="1"/>
</dbReference>
<dbReference type="RefSeq" id="WP_074108710.1">
    <property type="nucleotide sequence ID" value="NZ_LVWI01000067.1"/>
</dbReference>
<dbReference type="EMBL" id="LVWI01000067">
    <property type="protein sequence ID" value="OKP82752.1"/>
    <property type="molecule type" value="Genomic_DNA"/>
</dbReference>
<evidence type="ECO:0000259" key="1">
    <source>
        <dbReference type="Pfam" id="PF13649"/>
    </source>
</evidence>
<comment type="caution">
    <text evidence="2">The sequence shown here is derived from an EMBL/GenBank/DDBJ whole genome shotgun (WGS) entry which is preliminary data.</text>
</comment>
<dbReference type="Gene3D" id="3.40.50.150">
    <property type="entry name" value="Vaccinia Virus protein VP39"/>
    <property type="match status" value="1"/>
</dbReference>
<accession>A0ABX3EID8</accession>
<keyword evidence="2" id="KW-0808">Transferase</keyword>
<dbReference type="Pfam" id="PF13649">
    <property type="entry name" value="Methyltransf_25"/>
    <property type="match status" value="1"/>
</dbReference>
<feature type="domain" description="Methyltransferase" evidence="1">
    <location>
        <begin position="63"/>
        <end position="145"/>
    </location>
</feature>
<gene>
    <name evidence="2" type="ORF">A3844_23645</name>
</gene>
<keyword evidence="3" id="KW-1185">Reference proteome</keyword>
<dbReference type="Proteomes" id="UP000186058">
    <property type="component" value="Unassembled WGS sequence"/>
</dbReference>
<dbReference type="SUPFAM" id="SSF53335">
    <property type="entry name" value="S-adenosyl-L-methionine-dependent methyltransferases"/>
    <property type="match status" value="1"/>
</dbReference>
<dbReference type="PANTHER" id="PTHR43591">
    <property type="entry name" value="METHYLTRANSFERASE"/>
    <property type="match status" value="1"/>
</dbReference>
<dbReference type="GO" id="GO:0032259">
    <property type="term" value="P:methylation"/>
    <property type="evidence" value="ECO:0007669"/>
    <property type="project" value="UniProtKB-KW"/>
</dbReference>
<name>A0ABX3EID8_9BACL</name>
<dbReference type="InterPro" id="IPR029063">
    <property type="entry name" value="SAM-dependent_MTases_sf"/>
</dbReference>
<evidence type="ECO:0000313" key="2">
    <source>
        <dbReference type="EMBL" id="OKP82752.1"/>
    </source>
</evidence>
<keyword evidence="2" id="KW-0489">Methyltransferase</keyword>
<evidence type="ECO:0000313" key="3">
    <source>
        <dbReference type="Proteomes" id="UP000186058"/>
    </source>
</evidence>